<evidence type="ECO:0000256" key="4">
    <source>
        <dbReference type="ARBA" id="ARBA00022679"/>
    </source>
</evidence>
<reference evidence="14" key="1">
    <citation type="submission" date="2022-07" db="EMBL/GenBank/DDBJ databases">
        <title>Phylogenomic reconstructions and comparative analyses of Kickxellomycotina fungi.</title>
        <authorList>
            <person name="Reynolds N.K."/>
            <person name="Stajich J.E."/>
            <person name="Barry K."/>
            <person name="Grigoriev I.V."/>
            <person name="Crous P."/>
            <person name="Smith M.E."/>
        </authorList>
    </citation>
    <scope>NUCLEOTIDE SEQUENCE</scope>
    <source>
        <strain evidence="14">NBRC 32514</strain>
    </source>
</reference>
<organism evidence="14 15">
    <name type="scientific">Coemansia erecta</name>
    <dbReference type="NCBI Taxonomy" id="147472"/>
    <lineage>
        <taxon>Eukaryota</taxon>
        <taxon>Fungi</taxon>
        <taxon>Fungi incertae sedis</taxon>
        <taxon>Zoopagomycota</taxon>
        <taxon>Kickxellomycotina</taxon>
        <taxon>Kickxellomycetes</taxon>
        <taxon>Kickxellales</taxon>
        <taxon>Kickxellaceae</taxon>
        <taxon>Coemansia</taxon>
    </lineage>
</organism>
<evidence type="ECO:0000256" key="2">
    <source>
        <dbReference type="ARBA" id="ARBA00022450"/>
    </source>
</evidence>
<keyword evidence="3" id="KW-0597">Phosphoprotein</keyword>
<evidence type="ECO:0000313" key="14">
    <source>
        <dbReference type="EMBL" id="KAJ1725693.1"/>
    </source>
</evidence>
<evidence type="ECO:0000256" key="6">
    <source>
        <dbReference type="ARBA" id="ARBA00022842"/>
    </source>
</evidence>
<evidence type="ECO:0000256" key="1">
    <source>
        <dbReference type="ARBA" id="ARBA00007485"/>
    </source>
</evidence>
<evidence type="ECO:0000256" key="7">
    <source>
        <dbReference type="ARBA" id="ARBA00022857"/>
    </source>
</evidence>
<keyword evidence="2" id="KW-0596">Phosphopantetheine</keyword>
<dbReference type="GO" id="GO:0004316">
    <property type="term" value="F:3-oxoacyl-[acyl-carrier-protein] reductase (NADPH) activity"/>
    <property type="evidence" value="ECO:0007669"/>
    <property type="project" value="UniProtKB-EC"/>
</dbReference>
<dbReference type="Gene3D" id="3.90.470.20">
    <property type="entry name" value="4'-phosphopantetheinyl transferase domain"/>
    <property type="match status" value="1"/>
</dbReference>
<keyword evidence="15" id="KW-1185">Reference proteome</keyword>
<dbReference type="AlphaFoldDB" id="A0A9W7Y852"/>
<protein>
    <submittedName>
        <fullName evidence="14">Beta subunit of fatty acid synthetase</fullName>
        <ecNumber evidence="14">2.3.1.86</ecNumber>
    </submittedName>
</protein>
<evidence type="ECO:0000256" key="11">
    <source>
        <dbReference type="ARBA" id="ARBA00048508"/>
    </source>
</evidence>
<dbReference type="EMBL" id="JANBOJ010000002">
    <property type="protein sequence ID" value="KAJ1725693.1"/>
    <property type="molecule type" value="Genomic_DNA"/>
</dbReference>
<name>A0A9W7Y852_9FUNG</name>
<dbReference type="GO" id="GO:0000287">
    <property type="term" value="F:magnesium ion binding"/>
    <property type="evidence" value="ECO:0007669"/>
    <property type="project" value="InterPro"/>
</dbReference>
<dbReference type="GO" id="GO:0008897">
    <property type="term" value="F:holo-[acyl-carrier-protein] synthase activity"/>
    <property type="evidence" value="ECO:0007669"/>
    <property type="project" value="InterPro"/>
</dbReference>
<evidence type="ECO:0000259" key="13">
    <source>
        <dbReference type="Pfam" id="PF01648"/>
    </source>
</evidence>
<keyword evidence="6" id="KW-0460">Magnesium</keyword>
<keyword evidence="14" id="KW-0012">Acyltransferase</keyword>
<sequence>MTDRDLSSAKPLLHALAQQQIEQLTRTPASNLGVGVDIELIADINITNDTFVERNFTAREQEYCRARPNVHASFAGKWCAKEAVIKAVSSLNPGWERVWVRGSAAPLVDIEICSGRSGAPEVVLHGEAKDAAEKAGVKSIKVSISHIDDFAIATAVSQ</sequence>
<comment type="similarity">
    <text evidence="1">Belongs to the thiolase-like superfamily. Fungal fatty acid synthetase subunit alpha family.</text>
</comment>
<dbReference type="EC" id="2.3.1.86" evidence="14"/>
<keyword evidence="8" id="KW-0560">Oxidoreductase</keyword>
<keyword evidence="5" id="KW-0479">Metal-binding</keyword>
<keyword evidence="9" id="KW-0511">Multifunctional enzyme</keyword>
<comment type="caution">
    <text evidence="14">The sequence shown here is derived from an EMBL/GenBank/DDBJ whole genome shotgun (WGS) entry which is preliminary data.</text>
</comment>
<proteinExistence type="inferred from homology"/>
<gene>
    <name evidence="14" type="primary">FAS1</name>
    <name evidence="14" type="ORF">LPJ53_000172</name>
</gene>
<dbReference type="GO" id="GO:0004321">
    <property type="term" value="F:fatty-acyl-CoA synthase activity"/>
    <property type="evidence" value="ECO:0007669"/>
    <property type="project" value="UniProtKB-EC"/>
</dbReference>
<dbReference type="InterPro" id="IPR004568">
    <property type="entry name" value="Ppantetheine-prot_Trfase_dom"/>
</dbReference>
<evidence type="ECO:0000256" key="10">
    <source>
        <dbReference type="ARBA" id="ARBA00048237"/>
    </source>
</evidence>
<dbReference type="InterPro" id="IPR037143">
    <property type="entry name" value="4-PPantetheinyl_Trfase_dom_sf"/>
</dbReference>
<evidence type="ECO:0000256" key="8">
    <source>
        <dbReference type="ARBA" id="ARBA00023002"/>
    </source>
</evidence>
<keyword evidence="4 14" id="KW-0808">Transferase</keyword>
<dbReference type="SUPFAM" id="SSF56214">
    <property type="entry name" value="4'-phosphopantetheinyl transferase"/>
    <property type="match status" value="1"/>
</dbReference>
<evidence type="ECO:0000313" key="15">
    <source>
        <dbReference type="Proteomes" id="UP001149813"/>
    </source>
</evidence>
<dbReference type="Proteomes" id="UP001149813">
    <property type="component" value="Unassembled WGS sequence"/>
</dbReference>
<dbReference type="GO" id="GO:0006633">
    <property type="term" value="P:fatty acid biosynthetic process"/>
    <property type="evidence" value="ECO:0007669"/>
    <property type="project" value="InterPro"/>
</dbReference>
<dbReference type="NCBIfam" id="TIGR00556">
    <property type="entry name" value="pantethn_trn"/>
    <property type="match status" value="1"/>
</dbReference>
<dbReference type="Pfam" id="PF01648">
    <property type="entry name" value="ACPS"/>
    <property type="match status" value="1"/>
</dbReference>
<evidence type="ECO:0000256" key="5">
    <source>
        <dbReference type="ARBA" id="ARBA00022723"/>
    </source>
</evidence>
<keyword evidence="7" id="KW-0521">NADP</keyword>
<comment type="catalytic activity">
    <reaction evidence="10">
        <text>acetyl-CoA + n malonyl-CoA + 2n NADPH + 4n H(+) = a long-chain-acyl-CoA + n CoA + n CO2 + 2n NADP(+).</text>
        <dbReference type="EC" id="2.3.1.86"/>
    </reaction>
</comment>
<dbReference type="InterPro" id="IPR008278">
    <property type="entry name" value="4-PPantetheinyl_Trfase_dom"/>
</dbReference>
<dbReference type="FunFam" id="3.90.470.20:FF:000005">
    <property type="entry name" value="Fatty acid synthase alpha subunit FasA"/>
    <property type="match status" value="1"/>
</dbReference>
<dbReference type="OrthoDB" id="2015551at2759"/>
<dbReference type="GO" id="GO:0004315">
    <property type="term" value="F:3-oxoacyl-[acyl-carrier-protein] synthase activity"/>
    <property type="evidence" value="ECO:0007669"/>
    <property type="project" value="UniProtKB-EC"/>
</dbReference>
<evidence type="ECO:0000256" key="9">
    <source>
        <dbReference type="ARBA" id="ARBA00023268"/>
    </source>
</evidence>
<comment type="catalytic activity">
    <reaction evidence="12">
        <text>a fatty acyl-[ACP] + malonyl-[ACP] + H(+) = a 3-oxoacyl-[ACP] + holo-[ACP] + CO2</text>
        <dbReference type="Rhea" id="RHEA:22836"/>
        <dbReference type="Rhea" id="RHEA-COMP:9623"/>
        <dbReference type="Rhea" id="RHEA-COMP:9685"/>
        <dbReference type="Rhea" id="RHEA-COMP:9916"/>
        <dbReference type="Rhea" id="RHEA-COMP:14125"/>
        <dbReference type="ChEBI" id="CHEBI:15378"/>
        <dbReference type="ChEBI" id="CHEBI:16526"/>
        <dbReference type="ChEBI" id="CHEBI:64479"/>
        <dbReference type="ChEBI" id="CHEBI:78449"/>
        <dbReference type="ChEBI" id="CHEBI:78776"/>
        <dbReference type="ChEBI" id="CHEBI:138651"/>
        <dbReference type="EC" id="2.3.1.41"/>
    </reaction>
</comment>
<accession>A0A9W7Y852</accession>
<feature type="domain" description="4'-phosphopantetheinyl transferase" evidence="13">
    <location>
        <begin position="33"/>
        <end position="154"/>
    </location>
</feature>
<evidence type="ECO:0000256" key="3">
    <source>
        <dbReference type="ARBA" id="ARBA00022553"/>
    </source>
</evidence>
<evidence type="ECO:0000256" key="12">
    <source>
        <dbReference type="ARBA" id="ARBA00049541"/>
    </source>
</evidence>
<comment type="catalytic activity">
    <reaction evidence="11">
        <text>a (3R)-hydroxyacyl-[ACP] + NADP(+) = a 3-oxoacyl-[ACP] + NADPH + H(+)</text>
        <dbReference type="Rhea" id="RHEA:17397"/>
        <dbReference type="Rhea" id="RHEA-COMP:9916"/>
        <dbReference type="Rhea" id="RHEA-COMP:9945"/>
        <dbReference type="ChEBI" id="CHEBI:15378"/>
        <dbReference type="ChEBI" id="CHEBI:57783"/>
        <dbReference type="ChEBI" id="CHEBI:58349"/>
        <dbReference type="ChEBI" id="CHEBI:78776"/>
        <dbReference type="ChEBI" id="CHEBI:78827"/>
        <dbReference type="EC" id="1.1.1.100"/>
    </reaction>
</comment>